<keyword evidence="2" id="KW-1185">Reference proteome</keyword>
<gene>
    <name evidence="1" type="ORF">EHR08_11755</name>
</gene>
<sequence length="314" mass="36920">MKIILIFNLLILNSCGSNIQNLKNNSPKKIEYAAGESIQVYSNINKDYFFTIPKGEIFLTEPHPVDKEWRKIYFEGKLGYISNSKKIFTIDNTDKNIHDEIFIIHIKQGVKLCKEIPINRKCLTELKKIDYLEKIKFIKSYQLNDGSADWFKVSSDESIGYINRFDLIPDNIFKPDQVESFKIKFQKICSTKVDYLNKNTNICYSTKIFENGDADESWKERVYFMIDRDSNSFAYGRKYLETFGILFNVDAINENTYKVYFLDALEFNIKHIIVTINLNRKVLYGPLPETIMPETYKQESDEILEFKNGLNYFK</sequence>
<dbReference type="RefSeq" id="WP_135781475.1">
    <property type="nucleotide sequence ID" value="NZ_JAIZBI010000012.1"/>
</dbReference>
<evidence type="ECO:0000313" key="1">
    <source>
        <dbReference type="EMBL" id="TGN13321.1"/>
    </source>
</evidence>
<proteinExistence type="predicted"/>
<evidence type="ECO:0000313" key="2">
    <source>
        <dbReference type="Proteomes" id="UP000297649"/>
    </source>
</evidence>
<organism evidence="1 2">
    <name type="scientific">Leptospira bandrabouensis</name>
    <dbReference type="NCBI Taxonomy" id="2484903"/>
    <lineage>
        <taxon>Bacteria</taxon>
        <taxon>Pseudomonadati</taxon>
        <taxon>Spirochaetota</taxon>
        <taxon>Spirochaetia</taxon>
        <taxon>Leptospirales</taxon>
        <taxon>Leptospiraceae</taxon>
        <taxon>Leptospira</taxon>
    </lineage>
</organism>
<comment type="caution">
    <text evidence="1">The sequence shown here is derived from an EMBL/GenBank/DDBJ whole genome shotgun (WGS) entry which is preliminary data.</text>
</comment>
<dbReference type="AlphaFoldDB" id="A0A6H3NNY9"/>
<dbReference type="EMBL" id="RQHU01000016">
    <property type="protein sequence ID" value="TGN13321.1"/>
    <property type="molecule type" value="Genomic_DNA"/>
</dbReference>
<protein>
    <recommendedName>
        <fullName evidence="3">SH3 domain-containing protein</fullName>
    </recommendedName>
</protein>
<evidence type="ECO:0008006" key="3">
    <source>
        <dbReference type="Google" id="ProtNLM"/>
    </source>
</evidence>
<name>A0A6H3NNY9_9LEPT</name>
<accession>A0A6H3NNY9</accession>
<reference evidence="1" key="1">
    <citation type="journal article" date="2019" name="PLoS Negl. Trop. Dis.">
        <title>Revisiting the worldwide diversity of Leptospira species in the environment.</title>
        <authorList>
            <person name="Vincent A.T."/>
            <person name="Schiettekatte O."/>
            <person name="Bourhy P."/>
            <person name="Veyrier F.J."/>
            <person name="Picardeau M."/>
        </authorList>
    </citation>
    <scope>NUCLEOTIDE SEQUENCE [LARGE SCALE GENOMIC DNA]</scope>
    <source>
        <strain evidence="1">201601109</strain>
    </source>
</reference>
<dbReference type="Proteomes" id="UP000297649">
    <property type="component" value="Unassembled WGS sequence"/>
</dbReference>